<sequence>MANPKLPLEPDQFYHIYNRGINGCAIFKETTNYEHFLRLYDKYISPVAKTFAGY</sequence>
<dbReference type="eggNOG" id="COG1943">
    <property type="taxonomic scope" value="Bacteria"/>
</dbReference>
<dbReference type="RefSeq" id="WP_200871286.1">
    <property type="nucleotide sequence ID" value="NZ_BAMD01000014.1"/>
</dbReference>
<accession>W7XWV5</accession>
<keyword evidence="2" id="KW-1185">Reference proteome</keyword>
<gene>
    <name evidence="1" type="ORF">JCM21142_41517</name>
</gene>
<dbReference type="Proteomes" id="UP000019402">
    <property type="component" value="Unassembled WGS sequence"/>
</dbReference>
<proteinExistence type="predicted"/>
<dbReference type="AlphaFoldDB" id="W7XWV5"/>
<protein>
    <submittedName>
        <fullName evidence="1">Uncharacterized protein</fullName>
    </submittedName>
</protein>
<evidence type="ECO:0000313" key="2">
    <source>
        <dbReference type="Proteomes" id="UP000019402"/>
    </source>
</evidence>
<reference evidence="1 2" key="1">
    <citation type="journal article" date="2014" name="Genome Announc.">
        <title>Draft Genome Sequence of Cytophaga fermentans JCM 21142T, a Facultative Anaerobe Isolated from Marine Mud.</title>
        <authorList>
            <person name="Starns D."/>
            <person name="Oshima K."/>
            <person name="Suda W."/>
            <person name="Iino T."/>
            <person name="Yuki M."/>
            <person name="Inoue J."/>
            <person name="Kitamura K."/>
            <person name="Iida T."/>
            <person name="Darby A."/>
            <person name="Hattori M."/>
            <person name="Ohkuma M."/>
        </authorList>
    </citation>
    <scope>NUCLEOTIDE SEQUENCE [LARGE SCALE GENOMIC DNA]</scope>
    <source>
        <strain evidence="1 2">JCM 21142</strain>
    </source>
</reference>
<organism evidence="1 2">
    <name type="scientific">Saccharicrinis fermentans DSM 9555 = JCM 21142</name>
    <dbReference type="NCBI Taxonomy" id="869213"/>
    <lineage>
        <taxon>Bacteria</taxon>
        <taxon>Pseudomonadati</taxon>
        <taxon>Bacteroidota</taxon>
        <taxon>Bacteroidia</taxon>
        <taxon>Marinilabiliales</taxon>
        <taxon>Marinilabiliaceae</taxon>
        <taxon>Saccharicrinis</taxon>
    </lineage>
</organism>
<comment type="caution">
    <text evidence="1">The sequence shown here is derived from an EMBL/GenBank/DDBJ whole genome shotgun (WGS) entry which is preliminary data.</text>
</comment>
<evidence type="ECO:0000313" key="1">
    <source>
        <dbReference type="EMBL" id="GAF02870.1"/>
    </source>
</evidence>
<dbReference type="EMBL" id="BAMD01000014">
    <property type="protein sequence ID" value="GAF02870.1"/>
    <property type="molecule type" value="Genomic_DNA"/>
</dbReference>
<name>W7XWV5_9BACT</name>